<dbReference type="RefSeq" id="XP_064771353.1">
    <property type="nucleotide sequence ID" value="XM_064910615.1"/>
</dbReference>
<dbReference type="InterPro" id="IPR036249">
    <property type="entry name" value="Thioredoxin-like_sf"/>
</dbReference>
<dbReference type="PANTHER" id="PTHR31902:SF14">
    <property type="entry name" value="ACTIN PATCHES DISTAL PROTEIN 1"/>
    <property type="match status" value="1"/>
</dbReference>
<keyword evidence="2" id="KW-1185">Reference proteome</keyword>
<dbReference type="Gene3D" id="3.40.30.10">
    <property type="entry name" value="Glutaredoxin"/>
    <property type="match status" value="1"/>
</dbReference>
<dbReference type="InterPro" id="IPR009737">
    <property type="entry name" value="Aim32/Apd1-like"/>
</dbReference>
<reference evidence="1 2" key="1">
    <citation type="submission" date="2024-03" db="EMBL/GenBank/DDBJ databases">
        <title>Genome-scale model development and genomic sequencing of the oleaginous clade Lipomyces.</title>
        <authorList>
            <consortium name="Lawrence Berkeley National Laboratory"/>
            <person name="Czajka J.J."/>
            <person name="Han Y."/>
            <person name="Kim J."/>
            <person name="Mondo S.J."/>
            <person name="Hofstad B.A."/>
            <person name="Robles A."/>
            <person name="Haridas S."/>
            <person name="Riley R."/>
            <person name="LaButti K."/>
            <person name="Pangilinan J."/>
            <person name="Andreopoulos W."/>
            <person name="Lipzen A."/>
            <person name="Yan J."/>
            <person name="Wang M."/>
            <person name="Ng V."/>
            <person name="Grigoriev I.V."/>
            <person name="Spatafora J.W."/>
            <person name="Magnuson J.K."/>
            <person name="Baker S.E."/>
            <person name="Pomraning K.R."/>
        </authorList>
    </citation>
    <scope>NUCLEOTIDE SEQUENCE [LARGE SCALE GENOMIC DNA]</scope>
    <source>
        <strain evidence="1 2">Phaff 52-87</strain>
    </source>
</reference>
<dbReference type="EMBL" id="JBBJBU010000001">
    <property type="protein sequence ID" value="KAK7208320.1"/>
    <property type="molecule type" value="Genomic_DNA"/>
</dbReference>
<organism evidence="1 2">
    <name type="scientific">Myxozyma melibiosi</name>
    <dbReference type="NCBI Taxonomy" id="54550"/>
    <lineage>
        <taxon>Eukaryota</taxon>
        <taxon>Fungi</taxon>
        <taxon>Dikarya</taxon>
        <taxon>Ascomycota</taxon>
        <taxon>Saccharomycotina</taxon>
        <taxon>Lipomycetes</taxon>
        <taxon>Lipomycetales</taxon>
        <taxon>Lipomycetaceae</taxon>
        <taxon>Myxozyma</taxon>
    </lineage>
</organism>
<dbReference type="CDD" id="cd03062">
    <property type="entry name" value="TRX_Fd_Sucrase"/>
    <property type="match status" value="1"/>
</dbReference>
<name>A0ABR1FES0_9ASCO</name>
<comment type="caution">
    <text evidence="1">The sequence shown here is derived from an EMBL/GenBank/DDBJ whole genome shotgun (WGS) entry which is preliminary data.</text>
</comment>
<gene>
    <name evidence="1" type="ORF">BZA70DRAFT_244975</name>
</gene>
<evidence type="ECO:0000313" key="2">
    <source>
        <dbReference type="Proteomes" id="UP001498771"/>
    </source>
</evidence>
<dbReference type="GeneID" id="90036127"/>
<dbReference type="SUPFAM" id="SSF52833">
    <property type="entry name" value="Thioredoxin-like"/>
    <property type="match status" value="1"/>
</dbReference>
<sequence length="289" mass="31607">MGLLSAVKSSIKATISSDPKPEEILPVVPSDGCDLECATCTAKYSSSLKFDRDTPLWGSVKPWRRHILIATGKSDWAHGLGDETGSLSTKLEDWSPSSKEVGRVIVSNSSMSAPQGYFEETDDSKRLSNLLILPTMYEARGVSLSTAQAVANRLCDIPNNSSDFPSEAEGATLVHRGYKAVILLCSHRTRDKRCGVTAPILKKELELHLREHGLLRDANDERPGGVAVFYVSHVGGHKFAGNVIVYRDSGEGVWMGLVEPKHCKAIVEETIINGRVYPQLLRGAFKSDW</sequence>
<proteinExistence type="predicted"/>
<dbReference type="Pfam" id="PF06999">
    <property type="entry name" value="Suc_Fer-like"/>
    <property type="match status" value="1"/>
</dbReference>
<dbReference type="Proteomes" id="UP001498771">
    <property type="component" value="Unassembled WGS sequence"/>
</dbReference>
<evidence type="ECO:0000313" key="1">
    <source>
        <dbReference type="EMBL" id="KAK7208320.1"/>
    </source>
</evidence>
<protein>
    <submittedName>
        <fullName evidence="1">Sucrase/ferredoxin-like-domain-containing protein</fullName>
    </submittedName>
</protein>
<accession>A0ABR1FES0</accession>
<dbReference type="PANTHER" id="PTHR31902">
    <property type="entry name" value="ACTIN PATCHES DISTAL PROTEIN 1"/>
    <property type="match status" value="1"/>
</dbReference>